<dbReference type="InterPro" id="IPR029063">
    <property type="entry name" value="SAM-dependent_MTases_sf"/>
</dbReference>
<proteinExistence type="predicted"/>
<protein>
    <submittedName>
        <fullName evidence="3">Methyltransferase-like protein 7B</fullName>
    </submittedName>
</protein>
<dbReference type="SUPFAM" id="SSF53335">
    <property type="entry name" value="S-adenosyl-L-methionine-dependent methyltransferases"/>
    <property type="match status" value="1"/>
</dbReference>
<keyword evidence="2" id="KW-1185">Reference proteome</keyword>
<feature type="domain" description="Methyltransferase type 11" evidence="1">
    <location>
        <begin position="117"/>
        <end position="167"/>
    </location>
</feature>
<organism evidence="2 3">
    <name type="scientific">Galendromus occidentalis</name>
    <name type="common">western predatory mite</name>
    <dbReference type="NCBI Taxonomy" id="34638"/>
    <lineage>
        <taxon>Eukaryota</taxon>
        <taxon>Metazoa</taxon>
        <taxon>Ecdysozoa</taxon>
        <taxon>Arthropoda</taxon>
        <taxon>Chelicerata</taxon>
        <taxon>Arachnida</taxon>
        <taxon>Acari</taxon>
        <taxon>Parasitiformes</taxon>
        <taxon>Mesostigmata</taxon>
        <taxon>Gamasina</taxon>
        <taxon>Phytoseioidea</taxon>
        <taxon>Phytoseiidae</taxon>
        <taxon>Typhlodrominae</taxon>
        <taxon>Galendromus</taxon>
    </lineage>
</organism>
<dbReference type="GeneID" id="100901431"/>
<dbReference type="RefSeq" id="XP_003738745.1">
    <property type="nucleotide sequence ID" value="XM_003738697.2"/>
</dbReference>
<dbReference type="PANTHER" id="PTHR45036">
    <property type="entry name" value="METHYLTRANSFERASE LIKE 7B"/>
    <property type="match status" value="1"/>
</dbReference>
<accession>A0AAJ6QNI4</accession>
<dbReference type="GO" id="GO:0008757">
    <property type="term" value="F:S-adenosylmethionine-dependent methyltransferase activity"/>
    <property type="evidence" value="ECO:0007669"/>
    <property type="project" value="InterPro"/>
</dbReference>
<dbReference type="Pfam" id="PF08241">
    <property type="entry name" value="Methyltransf_11"/>
    <property type="match status" value="1"/>
</dbReference>
<dbReference type="AlphaFoldDB" id="A0AAJ6QNI4"/>
<reference evidence="3" key="1">
    <citation type="submission" date="2025-08" db="UniProtKB">
        <authorList>
            <consortium name="RefSeq"/>
        </authorList>
    </citation>
    <scope>IDENTIFICATION</scope>
</reference>
<name>A0AAJ6QNI4_9ACAR</name>
<evidence type="ECO:0000259" key="1">
    <source>
        <dbReference type="Pfam" id="PF08241"/>
    </source>
</evidence>
<dbReference type="PANTHER" id="PTHR45036:SF1">
    <property type="entry name" value="METHYLTRANSFERASE LIKE 7A"/>
    <property type="match status" value="1"/>
</dbReference>
<dbReference type="KEGG" id="goe:100901431"/>
<evidence type="ECO:0000313" key="3">
    <source>
        <dbReference type="RefSeq" id="XP_003738745.1"/>
    </source>
</evidence>
<evidence type="ECO:0000313" key="2">
    <source>
        <dbReference type="Proteomes" id="UP000694867"/>
    </source>
</evidence>
<sequence>MDQQNKRALTLSVGLLFVVLFKFKPIVEYLKSWIPDRSRSDPDVYSALDAYKRDLFWNLKLLRHSKESSDIDELRILEVCYNPLLAANYKYFPYYSTSTIVCEDRSLRRVSEKRSYMTIGNLDALRNLADKTFDAAVVTFVLCASKNLERDLCELRRVLIDGGHLYFLEHEPLPEGQPLRSETSYNPLPRVASSIAAIFRTKPYSIAETIRNQRFLRCEVIQRVLLPQYYPDREFVLGFAIK</sequence>
<dbReference type="InterPro" id="IPR052356">
    <property type="entry name" value="Thiol_S-MT"/>
</dbReference>
<dbReference type="InterPro" id="IPR013216">
    <property type="entry name" value="Methyltransf_11"/>
</dbReference>
<dbReference type="Gene3D" id="3.40.50.150">
    <property type="entry name" value="Vaccinia Virus protein VP39"/>
    <property type="match status" value="1"/>
</dbReference>
<gene>
    <name evidence="3" type="primary">LOC100901431</name>
</gene>
<dbReference type="Proteomes" id="UP000694867">
    <property type="component" value="Unplaced"/>
</dbReference>